<evidence type="ECO:0000256" key="1">
    <source>
        <dbReference type="ARBA" id="ARBA00004442"/>
    </source>
</evidence>
<protein>
    <submittedName>
        <fullName evidence="9">RagB/SusD domain-containing protein</fullName>
    </submittedName>
</protein>
<evidence type="ECO:0000256" key="4">
    <source>
        <dbReference type="ARBA" id="ARBA00023136"/>
    </source>
</evidence>
<evidence type="ECO:0000313" key="10">
    <source>
        <dbReference type="Proteomes" id="UP000319267"/>
    </source>
</evidence>
<gene>
    <name evidence="9" type="ORF">SAMN06265220_10760</name>
</gene>
<comment type="subcellular location">
    <subcellularLocation>
        <location evidence="1">Cell outer membrane</location>
    </subcellularLocation>
</comment>
<evidence type="ECO:0000256" key="6">
    <source>
        <dbReference type="SAM" id="SignalP"/>
    </source>
</evidence>
<keyword evidence="4" id="KW-0472">Membrane</keyword>
<accession>A0A521FA85</accession>
<dbReference type="Pfam" id="PF14322">
    <property type="entry name" value="SusD-like_3"/>
    <property type="match status" value="1"/>
</dbReference>
<keyword evidence="10" id="KW-1185">Reference proteome</keyword>
<keyword evidence="5" id="KW-0998">Cell outer membrane</keyword>
<evidence type="ECO:0000256" key="3">
    <source>
        <dbReference type="ARBA" id="ARBA00022729"/>
    </source>
</evidence>
<proteinExistence type="inferred from homology"/>
<comment type="similarity">
    <text evidence="2">Belongs to the SusD family.</text>
</comment>
<organism evidence="9 10">
    <name type="scientific">Flavobacterium nitrogenifigens</name>
    <dbReference type="NCBI Taxonomy" id="1617283"/>
    <lineage>
        <taxon>Bacteria</taxon>
        <taxon>Pseudomonadati</taxon>
        <taxon>Bacteroidota</taxon>
        <taxon>Flavobacteriia</taxon>
        <taxon>Flavobacteriales</taxon>
        <taxon>Flavobacteriaceae</taxon>
        <taxon>Flavobacterium</taxon>
    </lineage>
</organism>
<dbReference type="Gene3D" id="1.25.40.390">
    <property type="match status" value="1"/>
</dbReference>
<dbReference type="CDD" id="cd08977">
    <property type="entry name" value="SusD"/>
    <property type="match status" value="1"/>
</dbReference>
<evidence type="ECO:0000256" key="2">
    <source>
        <dbReference type="ARBA" id="ARBA00006275"/>
    </source>
</evidence>
<dbReference type="SUPFAM" id="SSF48452">
    <property type="entry name" value="TPR-like"/>
    <property type="match status" value="1"/>
</dbReference>
<evidence type="ECO:0000313" key="9">
    <source>
        <dbReference type="EMBL" id="SMO92420.1"/>
    </source>
</evidence>
<feature type="domain" description="SusD-like N-terminal" evidence="8">
    <location>
        <begin position="78"/>
        <end position="226"/>
    </location>
</feature>
<evidence type="ECO:0000259" key="7">
    <source>
        <dbReference type="Pfam" id="PF07980"/>
    </source>
</evidence>
<reference evidence="9 10" key="1">
    <citation type="submission" date="2017-05" db="EMBL/GenBank/DDBJ databases">
        <authorList>
            <person name="Varghese N."/>
            <person name="Submissions S."/>
        </authorList>
    </citation>
    <scope>NUCLEOTIDE SEQUENCE [LARGE SCALE GENOMIC DNA]</scope>
    <source>
        <strain evidence="9 10">DSM 29982</strain>
    </source>
</reference>
<dbReference type="Pfam" id="PF07980">
    <property type="entry name" value="SusD_RagB"/>
    <property type="match status" value="1"/>
</dbReference>
<dbReference type="AlphaFoldDB" id="A0A521FA85"/>
<evidence type="ECO:0000256" key="5">
    <source>
        <dbReference type="ARBA" id="ARBA00023237"/>
    </source>
</evidence>
<feature type="chain" id="PRO_5021953434" evidence="6">
    <location>
        <begin position="26"/>
        <end position="460"/>
    </location>
</feature>
<feature type="signal peptide" evidence="6">
    <location>
        <begin position="1"/>
        <end position="25"/>
    </location>
</feature>
<dbReference type="InterPro" id="IPR033985">
    <property type="entry name" value="SusD-like_N"/>
</dbReference>
<keyword evidence="3 6" id="KW-0732">Signal</keyword>
<evidence type="ECO:0000259" key="8">
    <source>
        <dbReference type="Pfam" id="PF14322"/>
    </source>
</evidence>
<feature type="domain" description="RagB/SusD" evidence="7">
    <location>
        <begin position="327"/>
        <end position="460"/>
    </location>
</feature>
<dbReference type="OrthoDB" id="621570at2"/>
<name>A0A521FA85_9FLAO</name>
<dbReference type="GO" id="GO:0009279">
    <property type="term" value="C:cell outer membrane"/>
    <property type="evidence" value="ECO:0007669"/>
    <property type="project" value="UniProtKB-SubCell"/>
</dbReference>
<sequence length="460" mass="51746">MKNTIIKLFAAAALLLQLSSCDSFVETDLPKSQLTNTDVFEDYATASAALADIYAKIRDKGMLTGAYTGLSLQLGNYADETVSYENASSSGAAFYNNRLLPSTTALQDYWNASYNQIYAANALIEGVEKSQNLSAENKKQLKGEALFIRALVHFYLTNLFGSIPYITGTDYRKNSKASRVNIQKAYEYAIADLSSAAEMLPALYSPTDRIRANKWVCRALLSRVYLYNRQFAEASNEASALLNENSLFSLEQNIDRTFLLNSKETIWQLQSAFAGQNTQEGIAFIFISTPPSVASLSPELFQSFGADDLRKSHWIKSLSNGSFVWHHAFKYKERDNTAQSKEYSVIFRLAEQYLIRSESRVRQGDLIGAKEDLDKVRLRAGLDKTEATTADEIVNAVLQERRWELFTEQGHRFFDLKRLGMLDNALSPVKPGWNTEDRLFPIPEAELSTNPYLQPQNPGY</sequence>
<dbReference type="EMBL" id="FXTQ01000007">
    <property type="protein sequence ID" value="SMO92420.1"/>
    <property type="molecule type" value="Genomic_DNA"/>
</dbReference>
<dbReference type="InterPro" id="IPR011990">
    <property type="entry name" value="TPR-like_helical_dom_sf"/>
</dbReference>
<dbReference type="RefSeq" id="WP_111376286.1">
    <property type="nucleotide sequence ID" value="NZ_CP043612.1"/>
</dbReference>
<dbReference type="InterPro" id="IPR012944">
    <property type="entry name" value="SusD_RagB_dom"/>
</dbReference>
<dbReference type="Proteomes" id="UP000319267">
    <property type="component" value="Unassembled WGS sequence"/>
</dbReference>